<gene>
    <name evidence="3" type="ORF">RIMI_LOCUS21034560</name>
</gene>
<organism evidence="3 4">
    <name type="scientific">Ranitomeya imitator</name>
    <name type="common">mimic poison frog</name>
    <dbReference type="NCBI Taxonomy" id="111125"/>
    <lineage>
        <taxon>Eukaryota</taxon>
        <taxon>Metazoa</taxon>
        <taxon>Chordata</taxon>
        <taxon>Craniata</taxon>
        <taxon>Vertebrata</taxon>
        <taxon>Euteleostomi</taxon>
        <taxon>Amphibia</taxon>
        <taxon>Batrachia</taxon>
        <taxon>Anura</taxon>
        <taxon>Neobatrachia</taxon>
        <taxon>Hyloidea</taxon>
        <taxon>Dendrobatidae</taxon>
        <taxon>Dendrobatinae</taxon>
        <taxon>Ranitomeya</taxon>
    </lineage>
</organism>
<feature type="coiled-coil region" evidence="1">
    <location>
        <begin position="248"/>
        <end position="282"/>
    </location>
</feature>
<evidence type="ECO:0000256" key="1">
    <source>
        <dbReference type="SAM" id="Coils"/>
    </source>
</evidence>
<dbReference type="Proteomes" id="UP001176940">
    <property type="component" value="Unassembled WGS sequence"/>
</dbReference>
<reference evidence="3" key="1">
    <citation type="submission" date="2023-07" db="EMBL/GenBank/DDBJ databases">
        <authorList>
            <person name="Stuckert A."/>
        </authorList>
    </citation>
    <scope>NUCLEOTIDE SEQUENCE</scope>
</reference>
<name>A0ABN9MHI5_9NEOB</name>
<feature type="domain" description="DUF4472" evidence="2">
    <location>
        <begin position="60"/>
        <end position="166"/>
    </location>
</feature>
<comment type="caution">
    <text evidence="3">The sequence shown here is derived from an EMBL/GenBank/DDBJ whole genome shotgun (WGS) entry which is preliminary data.</text>
</comment>
<dbReference type="PANTHER" id="PTHR22106:SF5">
    <property type="entry name" value="COILED-COIL DOMAIN-CONTAINING PROTEIN 78"/>
    <property type="match status" value="1"/>
</dbReference>
<feature type="coiled-coil region" evidence="1">
    <location>
        <begin position="110"/>
        <end position="137"/>
    </location>
</feature>
<feature type="coiled-coil region" evidence="1">
    <location>
        <begin position="8"/>
        <end position="42"/>
    </location>
</feature>
<keyword evidence="4" id="KW-1185">Reference proteome</keyword>
<dbReference type="InterPro" id="IPR039873">
    <property type="entry name" value="CCDC78"/>
</dbReference>
<dbReference type="InterPro" id="IPR029329">
    <property type="entry name" value="DUF4472"/>
</dbReference>
<sequence>MDSSVDSDTSLKEQVRQLSNENIQLQDRNERLYAKLTELQNKMGKLAGSKTDLSSRLVLSEEEKLKISKELIELQIETNKIREHYEAETFELKNTILTLENRLMTVELHKEKLTGEHEALKDRLRSVEINRKELADEYIVLKSNYLALSKEHEHEVSKNDELSMELLNLVNREKDDTYAQSRALVNEATAELDRVRAMVNRLSARKIKPEELVASEHERKKLERNLFGNQNEIKEEIESMKKIHDTQQQKLEERVIAMGKELQEAKRAIRNTQHKMAEKSAVLLTSQSQLKEVEG</sequence>
<proteinExistence type="predicted"/>
<evidence type="ECO:0000313" key="4">
    <source>
        <dbReference type="Proteomes" id="UP001176940"/>
    </source>
</evidence>
<protein>
    <recommendedName>
        <fullName evidence="2">DUF4472 domain-containing protein</fullName>
    </recommendedName>
</protein>
<dbReference type="PANTHER" id="PTHR22106">
    <property type="entry name" value="COILED-COIL DOMAIN-CONTAINING PROTEIN 78"/>
    <property type="match status" value="1"/>
</dbReference>
<dbReference type="Pfam" id="PF14739">
    <property type="entry name" value="DUF4472"/>
    <property type="match status" value="1"/>
</dbReference>
<accession>A0ABN9MHI5</accession>
<keyword evidence="1" id="KW-0175">Coiled coil</keyword>
<dbReference type="EMBL" id="CAUEEQ010072582">
    <property type="protein sequence ID" value="CAJ0966186.1"/>
    <property type="molecule type" value="Genomic_DNA"/>
</dbReference>
<evidence type="ECO:0000313" key="3">
    <source>
        <dbReference type="EMBL" id="CAJ0966186.1"/>
    </source>
</evidence>
<evidence type="ECO:0000259" key="2">
    <source>
        <dbReference type="Pfam" id="PF14739"/>
    </source>
</evidence>